<evidence type="ECO:0000313" key="5">
    <source>
        <dbReference type="Proteomes" id="UP000887575"/>
    </source>
</evidence>
<dbReference type="InterPro" id="IPR017907">
    <property type="entry name" value="Znf_RING_CS"/>
</dbReference>
<evidence type="ECO:0000259" key="4">
    <source>
        <dbReference type="SMART" id="SM00184"/>
    </source>
</evidence>
<dbReference type="WBParaSite" id="MBELARI_LOCUS5295">
    <property type="protein sequence ID" value="MBELARI_LOCUS5295"/>
    <property type="gene ID" value="MBELARI_LOCUS5295"/>
</dbReference>
<accession>A0AAF3FE53</accession>
<reference evidence="6" key="1">
    <citation type="submission" date="2024-02" db="UniProtKB">
        <authorList>
            <consortium name="WormBaseParasite"/>
        </authorList>
    </citation>
    <scope>IDENTIFICATION</scope>
</reference>
<organism evidence="5 6">
    <name type="scientific">Mesorhabditis belari</name>
    <dbReference type="NCBI Taxonomy" id="2138241"/>
    <lineage>
        <taxon>Eukaryota</taxon>
        <taxon>Metazoa</taxon>
        <taxon>Ecdysozoa</taxon>
        <taxon>Nematoda</taxon>
        <taxon>Chromadorea</taxon>
        <taxon>Rhabditida</taxon>
        <taxon>Rhabditina</taxon>
        <taxon>Rhabditomorpha</taxon>
        <taxon>Rhabditoidea</taxon>
        <taxon>Rhabditidae</taxon>
        <taxon>Mesorhabditinae</taxon>
        <taxon>Mesorhabditis</taxon>
    </lineage>
</organism>
<sequence length="399" mass="45923">MTEVARIATLRKLKSLSCIICGSQFVASASSERSPRMLQCGVAVCRKCHRKERDHRKRTHHCERNAGHCFRLLDPAWFLIDIISKNEDKFASNDVISGHKIQGVALIVPCCTICQEQYSLSEAENMPFDMACGHAICNSCYWSTRRKLDTEQKASNGNEKPSLDESHIVNSNRCRKPYKRFLWAVDCPLCNEETHTLRNTHENAFTNFLREIDGLKDKKASTIAGVTFTPPRRPLKRKHHEVMKEIPEEEGTLQICTRCESIEKPCRMFSCQRCVEEICGTCAIQYHQDHFEFVKRNGQLEVEQRIKKYGEEFVAEFEITRNNLECLNNSLTNEQKNIAEIFKSLSRGLSSTVTASFCSDISKHLDHLRQLNKNYSVQWNLLRENLEILTTEISAATRR</sequence>
<dbReference type="PROSITE" id="PS00518">
    <property type="entry name" value="ZF_RING_1"/>
    <property type="match status" value="1"/>
</dbReference>
<dbReference type="InterPro" id="IPR027370">
    <property type="entry name" value="Znf-RING_euk"/>
</dbReference>
<dbReference type="Pfam" id="PF13445">
    <property type="entry name" value="zf-RING_UBOX"/>
    <property type="match status" value="1"/>
</dbReference>
<evidence type="ECO:0000256" key="2">
    <source>
        <dbReference type="ARBA" id="ARBA00022771"/>
    </source>
</evidence>
<protein>
    <submittedName>
        <fullName evidence="6">RING-type domain-containing protein</fullName>
    </submittedName>
</protein>
<evidence type="ECO:0000256" key="1">
    <source>
        <dbReference type="ARBA" id="ARBA00022723"/>
    </source>
</evidence>
<proteinExistence type="predicted"/>
<dbReference type="Gene3D" id="3.30.40.10">
    <property type="entry name" value="Zinc/RING finger domain, C3HC4 (zinc finger)"/>
    <property type="match status" value="1"/>
</dbReference>
<dbReference type="GO" id="GO:0008270">
    <property type="term" value="F:zinc ion binding"/>
    <property type="evidence" value="ECO:0007669"/>
    <property type="project" value="UniProtKB-KW"/>
</dbReference>
<keyword evidence="5" id="KW-1185">Reference proteome</keyword>
<evidence type="ECO:0000313" key="6">
    <source>
        <dbReference type="WBParaSite" id="MBELARI_LOCUS5295"/>
    </source>
</evidence>
<feature type="domain" description="RING-type" evidence="4">
    <location>
        <begin position="111"/>
        <end position="190"/>
    </location>
</feature>
<dbReference type="InterPro" id="IPR001841">
    <property type="entry name" value="Znf_RING"/>
</dbReference>
<dbReference type="InterPro" id="IPR013083">
    <property type="entry name" value="Znf_RING/FYVE/PHD"/>
</dbReference>
<dbReference type="Proteomes" id="UP000887575">
    <property type="component" value="Unassembled WGS sequence"/>
</dbReference>
<keyword evidence="3" id="KW-0862">Zinc</keyword>
<name>A0AAF3FE53_9BILA</name>
<keyword evidence="1" id="KW-0479">Metal-binding</keyword>
<dbReference type="AlphaFoldDB" id="A0AAF3FE53"/>
<evidence type="ECO:0000256" key="3">
    <source>
        <dbReference type="ARBA" id="ARBA00022833"/>
    </source>
</evidence>
<dbReference type="SMART" id="SM00184">
    <property type="entry name" value="RING"/>
    <property type="match status" value="1"/>
</dbReference>
<keyword evidence="2" id="KW-0863">Zinc-finger</keyword>